<organism evidence="1 3">
    <name type="scientific">Paracoccus halophilus</name>
    <dbReference type="NCBI Taxonomy" id="376733"/>
    <lineage>
        <taxon>Bacteria</taxon>
        <taxon>Pseudomonadati</taxon>
        <taxon>Pseudomonadota</taxon>
        <taxon>Alphaproteobacteria</taxon>
        <taxon>Rhodobacterales</taxon>
        <taxon>Paracoccaceae</taxon>
        <taxon>Paracoccus</taxon>
    </lineage>
</organism>
<reference evidence="1 3" key="2">
    <citation type="submission" date="2014-10" db="EMBL/GenBank/DDBJ databases">
        <title>Paracoccus sanguinis sp. nov., isolated from clinical specimens of New York State patients.</title>
        <authorList>
            <person name="Mingle L.A."/>
            <person name="Cole J.A."/>
            <person name="Lapierre P."/>
            <person name="Musser K.A."/>
        </authorList>
    </citation>
    <scope>NUCLEOTIDE SEQUENCE [LARGE SCALE GENOMIC DNA]</scope>
    <source>
        <strain evidence="1 3">JCM 14014</strain>
    </source>
</reference>
<dbReference type="AlphaFoldDB" id="A0A099F6Q4"/>
<dbReference type="eggNOG" id="ENOG502Z8UP">
    <property type="taxonomic scope" value="Bacteria"/>
</dbReference>
<dbReference type="GO" id="GO:0016740">
    <property type="term" value="F:transferase activity"/>
    <property type="evidence" value="ECO:0007669"/>
    <property type="project" value="UniProtKB-KW"/>
</dbReference>
<dbReference type="Proteomes" id="UP000029846">
    <property type="component" value="Unassembled WGS sequence"/>
</dbReference>
<sequence>MRDDIVGICRFSFLGKCDWVETRKEGGGAPEVIAGRIPKLYADERLTRRFTAFETLCLPSIKAQTDADFRFWFLTSPEMPKPWLERLRDLCADVPQIRIIVSGERTPMDALRSHLLEAADQAGRPVIQFRVDDDDAFSRHHVDRIRSTAQRFTDLPGFGFSSPNGLVFGSYDGEPVKFHHTHQAFVGAGAAVRMRMPGRCIYAYNHFQLPRNFPSFTDPDGLGYVQLRWDEGDSAEKRTWRWPRWFHEIDGEAFQELLEDDFPFLQGVDLEFAQKKQLA</sequence>
<protein>
    <submittedName>
        <fullName evidence="2">Putative rhamnosyl transferase</fullName>
    </submittedName>
</protein>
<reference evidence="2 4" key="3">
    <citation type="submission" date="2016-10" db="EMBL/GenBank/DDBJ databases">
        <authorList>
            <person name="de Groot N.N."/>
        </authorList>
    </citation>
    <scope>NUCLEOTIDE SEQUENCE [LARGE SCALE GENOMIC DNA]</scope>
    <source>
        <strain evidence="2 4">CGMCC 1.6117</strain>
    </source>
</reference>
<keyword evidence="3" id="KW-1185">Reference proteome</keyword>
<dbReference type="OrthoDB" id="7874906at2"/>
<dbReference type="SUPFAM" id="SSF53448">
    <property type="entry name" value="Nucleotide-diphospho-sugar transferases"/>
    <property type="match status" value="1"/>
</dbReference>
<proteinExistence type="predicted"/>
<gene>
    <name evidence="1" type="ORF">IT41_02980</name>
    <name evidence="2" type="ORF">SAMN04487972_104155</name>
</gene>
<dbReference type="Pfam" id="PF11316">
    <property type="entry name" value="Rhamno_transf"/>
    <property type="match status" value="1"/>
</dbReference>
<dbReference type="InterPro" id="IPR021466">
    <property type="entry name" value="Put_rhamnosyl_transferase"/>
</dbReference>
<evidence type="ECO:0000313" key="3">
    <source>
        <dbReference type="Proteomes" id="UP000029846"/>
    </source>
</evidence>
<dbReference type="InterPro" id="IPR029044">
    <property type="entry name" value="Nucleotide-diphossugar_trans"/>
</dbReference>
<dbReference type="EMBL" id="FOJO01000004">
    <property type="protein sequence ID" value="SFA46087.1"/>
    <property type="molecule type" value="Genomic_DNA"/>
</dbReference>
<dbReference type="RefSeq" id="WP_036738681.1">
    <property type="nucleotide sequence ID" value="NZ_FOJO01000004.1"/>
</dbReference>
<name>A0A099F6Q4_9RHOB</name>
<evidence type="ECO:0000313" key="1">
    <source>
        <dbReference type="EMBL" id="KGJ06139.1"/>
    </source>
</evidence>
<evidence type="ECO:0000313" key="2">
    <source>
        <dbReference type="EMBL" id="SFA46087.1"/>
    </source>
</evidence>
<evidence type="ECO:0000313" key="4">
    <source>
        <dbReference type="Proteomes" id="UP000182312"/>
    </source>
</evidence>
<accession>A0A099F6Q4</accession>
<reference evidence="1 3" key="1">
    <citation type="submission" date="2014-09" db="EMBL/GenBank/DDBJ databases">
        <authorList>
            <person name="McGinnis J.M."/>
            <person name="Wolfgang W.J."/>
        </authorList>
    </citation>
    <scope>NUCLEOTIDE SEQUENCE [LARGE SCALE GENOMIC DNA]</scope>
    <source>
        <strain evidence="1 3">JCM 14014</strain>
    </source>
</reference>
<dbReference type="Proteomes" id="UP000182312">
    <property type="component" value="Unassembled WGS sequence"/>
</dbReference>
<keyword evidence="2" id="KW-0808">Transferase</keyword>
<dbReference type="EMBL" id="JRKN01000003">
    <property type="protein sequence ID" value="KGJ06139.1"/>
    <property type="molecule type" value="Genomic_DNA"/>
</dbReference>
<dbReference type="STRING" id="376733.SAMN04487972_104155"/>